<keyword evidence="4" id="KW-0808">Transferase</keyword>
<comment type="similarity">
    <text evidence="1">Belongs to the isopentenyl phosphate kinase family.</text>
</comment>
<dbReference type="GO" id="GO:0005524">
    <property type="term" value="F:ATP binding"/>
    <property type="evidence" value="ECO:0007669"/>
    <property type="project" value="UniProtKB-KW"/>
</dbReference>
<dbReference type="GO" id="GO:0016114">
    <property type="term" value="P:terpenoid biosynthetic process"/>
    <property type="evidence" value="ECO:0007669"/>
    <property type="project" value="TreeGrafter"/>
</dbReference>
<dbReference type="PANTHER" id="PTHR43654:SF1">
    <property type="entry name" value="ISOPENTENYL PHOSPHATE KINASE"/>
    <property type="match status" value="1"/>
</dbReference>
<name>A0A9W9ZZY1_9CNID</name>
<dbReference type="GO" id="GO:0005829">
    <property type="term" value="C:cytosol"/>
    <property type="evidence" value="ECO:0007669"/>
    <property type="project" value="TreeGrafter"/>
</dbReference>
<dbReference type="OrthoDB" id="1934954at2759"/>
<dbReference type="GO" id="GO:0016301">
    <property type="term" value="F:kinase activity"/>
    <property type="evidence" value="ECO:0007669"/>
    <property type="project" value="UniProtKB-KW"/>
</dbReference>
<feature type="binding site" evidence="10">
    <location>
        <position position="57"/>
    </location>
    <ligand>
        <name>substrate</name>
    </ligand>
</feature>
<feature type="binding site" evidence="10">
    <location>
        <position position="158"/>
    </location>
    <ligand>
        <name>substrate</name>
    </ligand>
</feature>
<dbReference type="InterPro" id="IPR024192">
    <property type="entry name" value="Fosfomycin_R_FomA-type"/>
</dbReference>
<evidence type="ECO:0000256" key="9">
    <source>
        <dbReference type="ARBA" id="ARBA00049063"/>
    </source>
</evidence>
<evidence type="ECO:0000256" key="11">
    <source>
        <dbReference type="PIRSR" id="PIRSR016496-2"/>
    </source>
</evidence>
<keyword evidence="7 10" id="KW-0067">ATP-binding</keyword>
<feature type="binding site" evidence="10">
    <location>
        <position position="223"/>
    </location>
    <ligand>
        <name>ATP</name>
        <dbReference type="ChEBI" id="CHEBI:30616"/>
    </ligand>
</feature>
<dbReference type="PIRSF" id="PIRSF016496">
    <property type="entry name" value="Kin_FomA"/>
    <property type="match status" value="1"/>
</dbReference>
<evidence type="ECO:0000256" key="5">
    <source>
        <dbReference type="ARBA" id="ARBA00022741"/>
    </source>
</evidence>
<comment type="catalytic activity">
    <reaction evidence="9">
        <text>isopentenyl phosphate + ATP = isopentenyl diphosphate + ADP</text>
        <dbReference type="Rhea" id="RHEA:33963"/>
        <dbReference type="ChEBI" id="CHEBI:30616"/>
        <dbReference type="ChEBI" id="CHEBI:65078"/>
        <dbReference type="ChEBI" id="CHEBI:128769"/>
        <dbReference type="ChEBI" id="CHEBI:456216"/>
        <dbReference type="EC" id="2.7.4.26"/>
    </reaction>
</comment>
<keyword evidence="8" id="KW-0414">Isoprene biosynthesis</keyword>
<feature type="binding site" evidence="10">
    <location>
        <position position="227"/>
    </location>
    <ligand>
        <name>ATP</name>
        <dbReference type="ChEBI" id="CHEBI:30616"/>
    </ligand>
</feature>
<comment type="caution">
    <text evidence="13">The sequence shown here is derived from an EMBL/GenBank/DDBJ whole genome shotgun (WGS) entry which is preliminary data.</text>
</comment>
<accession>A0A9W9ZZY1</accession>
<dbReference type="PANTHER" id="PTHR43654">
    <property type="entry name" value="GLUTAMATE 5-KINASE"/>
    <property type="match status" value="1"/>
</dbReference>
<feature type="site" description="Transition state stabilizer" evidence="11">
    <location>
        <position position="21"/>
    </location>
</feature>
<evidence type="ECO:0000256" key="7">
    <source>
        <dbReference type="ARBA" id="ARBA00022840"/>
    </source>
</evidence>
<dbReference type="Pfam" id="PF00696">
    <property type="entry name" value="AA_kinase"/>
    <property type="match status" value="1"/>
</dbReference>
<evidence type="ECO:0000256" key="10">
    <source>
        <dbReference type="PIRSR" id="PIRSR016496-1"/>
    </source>
</evidence>
<dbReference type="Gene3D" id="3.40.1160.10">
    <property type="entry name" value="Acetylglutamate kinase-like"/>
    <property type="match status" value="1"/>
</dbReference>
<feature type="binding site" evidence="10">
    <location>
        <begin position="12"/>
        <end position="16"/>
    </location>
    <ligand>
        <name>ATP</name>
        <dbReference type="ChEBI" id="CHEBI:30616"/>
    </ligand>
</feature>
<feature type="domain" description="Aspartate/glutamate/uridylate kinase" evidence="12">
    <location>
        <begin position="9"/>
        <end position="245"/>
    </location>
</feature>
<dbReference type="NCBIfam" id="NF040647">
    <property type="entry name" value="IPPK_Arch"/>
    <property type="match status" value="1"/>
</dbReference>
<sequence length="294" mass="31713">MAIKCDVEVIIKLGGSAVTHKNTFETIKHDAIIAAAKLVKQIKGKCIVIHGAGSFGHFQAHEYGTAHGFSNDASKGRIGFAKTRLSVTELQHTITDVFVANGIPALAVSPCGSWLTSRGVVTRSAVSPIVELLQAGFIPILHGDCVLDDVQGCAILSGDKIIERLVEELRPKRVVFLTDVDGIYDKPPEQEDATLLRKVFVKSDGQMSVTIATSNLKHDVTGGVREKLQTASNIIRISEEHTRVFVVNILSEAVAYSVCNLGVLEGNGTEILAEILISKENLKNKKLIKTQQPA</sequence>
<feature type="binding site" evidence="10">
    <location>
        <position position="52"/>
    </location>
    <ligand>
        <name>substrate</name>
    </ligand>
</feature>
<evidence type="ECO:0000313" key="13">
    <source>
        <dbReference type="EMBL" id="KAJ7390937.1"/>
    </source>
</evidence>
<gene>
    <name evidence="13" type="ORF">OS493_020957</name>
</gene>
<keyword evidence="6" id="KW-0418">Kinase</keyword>
<evidence type="ECO:0000256" key="1">
    <source>
        <dbReference type="ARBA" id="ARBA00010540"/>
    </source>
</evidence>
<keyword evidence="14" id="KW-1185">Reference proteome</keyword>
<feature type="binding site" evidence="10">
    <location>
        <position position="53"/>
    </location>
    <ligand>
        <name>ATP</name>
        <dbReference type="ChEBI" id="CHEBI:30616"/>
    </ligand>
</feature>
<dbReference type="InterPro" id="IPR001048">
    <property type="entry name" value="Asp/Glu/Uridylate_kinase"/>
</dbReference>
<dbReference type="SUPFAM" id="SSF53633">
    <property type="entry name" value="Carbamate kinase-like"/>
    <property type="match status" value="1"/>
</dbReference>
<reference evidence="13" key="1">
    <citation type="submission" date="2023-01" db="EMBL/GenBank/DDBJ databases">
        <title>Genome assembly of the deep-sea coral Lophelia pertusa.</title>
        <authorList>
            <person name="Herrera S."/>
            <person name="Cordes E."/>
        </authorList>
    </citation>
    <scope>NUCLEOTIDE SEQUENCE</scope>
    <source>
        <strain evidence="13">USNM1676648</strain>
        <tissue evidence="13">Polyp</tissue>
    </source>
</reference>
<protein>
    <recommendedName>
        <fullName evidence="3">Isopentenyl phosphate kinase</fullName>
        <ecNumber evidence="2">2.7.4.26</ecNumber>
    </recommendedName>
</protein>
<dbReference type="EC" id="2.7.4.26" evidence="2"/>
<evidence type="ECO:0000256" key="2">
    <source>
        <dbReference type="ARBA" id="ARBA00012908"/>
    </source>
</evidence>
<dbReference type="GO" id="GO:0102043">
    <property type="term" value="F:isopentenyl phosphate kinase activity"/>
    <property type="evidence" value="ECO:0007669"/>
    <property type="project" value="UniProtKB-EC"/>
</dbReference>
<organism evidence="13 14">
    <name type="scientific">Desmophyllum pertusum</name>
    <dbReference type="NCBI Taxonomy" id="174260"/>
    <lineage>
        <taxon>Eukaryota</taxon>
        <taxon>Metazoa</taxon>
        <taxon>Cnidaria</taxon>
        <taxon>Anthozoa</taxon>
        <taxon>Hexacorallia</taxon>
        <taxon>Scleractinia</taxon>
        <taxon>Caryophylliina</taxon>
        <taxon>Caryophylliidae</taxon>
        <taxon>Desmophyllum</taxon>
    </lineage>
</organism>
<feature type="binding site" evidence="10">
    <location>
        <position position="179"/>
    </location>
    <ligand>
        <name>ATP</name>
        <dbReference type="ChEBI" id="CHEBI:30616"/>
    </ligand>
</feature>
<dbReference type="Proteomes" id="UP001163046">
    <property type="component" value="Unassembled WGS sequence"/>
</dbReference>
<dbReference type="AlphaFoldDB" id="A0A9W9ZZY1"/>
<dbReference type="InterPro" id="IPR036393">
    <property type="entry name" value="AceGlu_kinase-like_sf"/>
</dbReference>
<proteinExistence type="inferred from homology"/>
<evidence type="ECO:0000256" key="4">
    <source>
        <dbReference type="ARBA" id="ARBA00022679"/>
    </source>
</evidence>
<evidence type="ECO:0000313" key="14">
    <source>
        <dbReference type="Proteomes" id="UP001163046"/>
    </source>
</evidence>
<dbReference type="CDD" id="cd04241">
    <property type="entry name" value="AAK_FomA-like"/>
    <property type="match status" value="1"/>
</dbReference>
<dbReference type="EMBL" id="MU825409">
    <property type="protein sequence ID" value="KAJ7390937.1"/>
    <property type="molecule type" value="Genomic_DNA"/>
</dbReference>
<keyword evidence="5 10" id="KW-0547">Nucleotide-binding</keyword>
<evidence type="ECO:0000256" key="6">
    <source>
        <dbReference type="ARBA" id="ARBA00022777"/>
    </source>
</evidence>
<evidence type="ECO:0000256" key="3">
    <source>
        <dbReference type="ARBA" id="ARBA00017267"/>
    </source>
</evidence>
<evidence type="ECO:0000256" key="8">
    <source>
        <dbReference type="ARBA" id="ARBA00023229"/>
    </source>
</evidence>
<evidence type="ECO:0000259" key="12">
    <source>
        <dbReference type="Pfam" id="PF00696"/>
    </source>
</evidence>